<comment type="caution">
    <text evidence="4">The sequence shown here is derived from an EMBL/GenBank/DDBJ whole genome shotgun (WGS) entry which is preliminary data.</text>
</comment>
<dbReference type="PANTHER" id="PTHR44591:SF21">
    <property type="entry name" value="TWO-COMPONENT RESPONSE REGULATOR"/>
    <property type="match status" value="1"/>
</dbReference>
<keyword evidence="1 2" id="KW-0597">Phosphoprotein</keyword>
<gene>
    <name evidence="4" type="ORF">C7451_11033</name>
</gene>
<dbReference type="SMART" id="SM00448">
    <property type="entry name" value="REC"/>
    <property type="match status" value="1"/>
</dbReference>
<dbReference type="GO" id="GO:0000160">
    <property type="term" value="P:phosphorelay signal transduction system"/>
    <property type="evidence" value="ECO:0007669"/>
    <property type="project" value="InterPro"/>
</dbReference>
<dbReference type="Proteomes" id="UP000248014">
    <property type="component" value="Unassembled WGS sequence"/>
</dbReference>
<dbReference type="SUPFAM" id="SSF52172">
    <property type="entry name" value="CheY-like"/>
    <property type="match status" value="1"/>
</dbReference>
<dbReference type="PANTHER" id="PTHR44591">
    <property type="entry name" value="STRESS RESPONSE REGULATOR PROTEIN 1"/>
    <property type="match status" value="1"/>
</dbReference>
<evidence type="ECO:0000256" key="1">
    <source>
        <dbReference type="ARBA" id="ARBA00022553"/>
    </source>
</evidence>
<dbReference type="Pfam" id="PF00072">
    <property type="entry name" value="Response_reg"/>
    <property type="match status" value="1"/>
</dbReference>
<feature type="modified residue" description="4-aspartylphosphate" evidence="2">
    <location>
        <position position="62"/>
    </location>
</feature>
<reference evidence="4 5" key="1">
    <citation type="submission" date="2018-05" db="EMBL/GenBank/DDBJ databases">
        <title>Genomic Encyclopedia of Type Strains, Phase IV (KMG-IV): sequencing the most valuable type-strain genomes for metagenomic binning, comparative biology and taxonomic classification.</title>
        <authorList>
            <person name="Goeker M."/>
        </authorList>
    </citation>
    <scope>NUCLEOTIDE SEQUENCE [LARGE SCALE GENOMIC DNA]</scope>
    <source>
        <strain evidence="4 5">DSM 3183</strain>
    </source>
</reference>
<name>A0A2V3UVB3_9SPHN</name>
<dbReference type="EMBL" id="QJJM01000010">
    <property type="protein sequence ID" value="PXW73306.1"/>
    <property type="molecule type" value="Genomic_DNA"/>
</dbReference>
<dbReference type="InterPro" id="IPR001789">
    <property type="entry name" value="Sig_transdc_resp-reg_receiver"/>
</dbReference>
<dbReference type="PROSITE" id="PS50110">
    <property type="entry name" value="RESPONSE_REGULATORY"/>
    <property type="match status" value="1"/>
</dbReference>
<protein>
    <submittedName>
        <fullName evidence="4">CheY-like chemotaxis protein</fullName>
    </submittedName>
</protein>
<dbReference type="RefSeq" id="WP_110299457.1">
    <property type="nucleotide sequence ID" value="NZ_QJJM01000010.1"/>
</dbReference>
<evidence type="ECO:0000256" key="2">
    <source>
        <dbReference type="PROSITE-ProRule" id="PRU00169"/>
    </source>
</evidence>
<feature type="domain" description="Response regulatory" evidence="3">
    <location>
        <begin position="12"/>
        <end position="121"/>
    </location>
</feature>
<dbReference type="Gene3D" id="3.40.50.2300">
    <property type="match status" value="1"/>
</dbReference>
<sequence length="142" mass="15371">MLFSRFTRSIETILIVEDEPLVAFDNELRVVDAGYRVVATVDTEAEAIAILEREPIHLVLADVNLSRGGSGVEVARAASERDIPVLFATGMCPGHARQYAIGCLIKPYSAAELVKAIHAVDLLIRGKTPKAMPKPLNLYSAA</sequence>
<dbReference type="InterPro" id="IPR011006">
    <property type="entry name" value="CheY-like_superfamily"/>
</dbReference>
<organism evidence="4 5">
    <name type="scientific">Blastomonas natatoria</name>
    <dbReference type="NCBI Taxonomy" id="34015"/>
    <lineage>
        <taxon>Bacteria</taxon>
        <taxon>Pseudomonadati</taxon>
        <taxon>Pseudomonadota</taxon>
        <taxon>Alphaproteobacteria</taxon>
        <taxon>Sphingomonadales</taxon>
        <taxon>Sphingomonadaceae</taxon>
        <taxon>Blastomonas</taxon>
    </lineage>
</organism>
<evidence type="ECO:0000313" key="4">
    <source>
        <dbReference type="EMBL" id="PXW73306.1"/>
    </source>
</evidence>
<keyword evidence="5" id="KW-1185">Reference proteome</keyword>
<dbReference type="OrthoDB" id="7471842at2"/>
<proteinExistence type="predicted"/>
<dbReference type="AlphaFoldDB" id="A0A2V3UVB3"/>
<evidence type="ECO:0000313" key="5">
    <source>
        <dbReference type="Proteomes" id="UP000248014"/>
    </source>
</evidence>
<accession>A0A2V3UVB3</accession>
<dbReference type="InterPro" id="IPR050595">
    <property type="entry name" value="Bact_response_regulator"/>
</dbReference>
<evidence type="ECO:0000259" key="3">
    <source>
        <dbReference type="PROSITE" id="PS50110"/>
    </source>
</evidence>